<protein>
    <submittedName>
        <fullName evidence="1">Uncharacterized protein</fullName>
    </submittedName>
</protein>
<sequence length="158" mass="16897">MKPLTQLPPRSYCSSSKVPRQPHLQLHQQLQEAPQVLLTTTSDSTFSLHFLDSAEPPLAPESHSYLHKLGVVWTEPVGTAEAESEIPAAMASRTANAVVPEHIGGIGCRSLATGRLAGIVVPVGSRLRGLGARPPGLRLSGELPSRPGLDYRCLIWPG</sequence>
<dbReference type="EMBL" id="KV746715">
    <property type="protein sequence ID" value="OCK72755.1"/>
    <property type="molecule type" value="Genomic_DNA"/>
</dbReference>
<gene>
    <name evidence="1" type="ORF">K432DRAFT_62381</name>
</gene>
<keyword evidence="2" id="KW-1185">Reference proteome</keyword>
<evidence type="ECO:0000313" key="1">
    <source>
        <dbReference type="EMBL" id="OCK72755.1"/>
    </source>
</evidence>
<name>A0A8E2J7W1_9PEZI</name>
<reference evidence="1 2" key="1">
    <citation type="journal article" date="2016" name="Nat. Commun.">
        <title>Ectomycorrhizal ecology is imprinted in the genome of the dominant symbiotic fungus Cenococcum geophilum.</title>
        <authorList>
            <consortium name="DOE Joint Genome Institute"/>
            <person name="Peter M."/>
            <person name="Kohler A."/>
            <person name="Ohm R.A."/>
            <person name="Kuo A."/>
            <person name="Krutzmann J."/>
            <person name="Morin E."/>
            <person name="Arend M."/>
            <person name="Barry K.W."/>
            <person name="Binder M."/>
            <person name="Choi C."/>
            <person name="Clum A."/>
            <person name="Copeland A."/>
            <person name="Grisel N."/>
            <person name="Haridas S."/>
            <person name="Kipfer T."/>
            <person name="LaButti K."/>
            <person name="Lindquist E."/>
            <person name="Lipzen A."/>
            <person name="Maire R."/>
            <person name="Meier B."/>
            <person name="Mihaltcheva S."/>
            <person name="Molinier V."/>
            <person name="Murat C."/>
            <person name="Poggeler S."/>
            <person name="Quandt C.A."/>
            <person name="Sperisen C."/>
            <person name="Tritt A."/>
            <person name="Tisserant E."/>
            <person name="Crous P.W."/>
            <person name="Henrissat B."/>
            <person name="Nehls U."/>
            <person name="Egli S."/>
            <person name="Spatafora J.W."/>
            <person name="Grigoriev I.V."/>
            <person name="Martin F.M."/>
        </authorList>
    </citation>
    <scope>NUCLEOTIDE SEQUENCE [LARGE SCALE GENOMIC DNA]</scope>
    <source>
        <strain evidence="1 2">CBS 459.81</strain>
    </source>
</reference>
<organism evidence="1 2">
    <name type="scientific">Lepidopterella palustris CBS 459.81</name>
    <dbReference type="NCBI Taxonomy" id="1314670"/>
    <lineage>
        <taxon>Eukaryota</taxon>
        <taxon>Fungi</taxon>
        <taxon>Dikarya</taxon>
        <taxon>Ascomycota</taxon>
        <taxon>Pezizomycotina</taxon>
        <taxon>Dothideomycetes</taxon>
        <taxon>Pleosporomycetidae</taxon>
        <taxon>Mytilinidiales</taxon>
        <taxon>Argynnaceae</taxon>
        <taxon>Lepidopterella</taxon>
    </lineage>
</organism>
<dbReference type="Proteomes" id="UP000250266">
    <property type="component" value="Unassembled WGS sequence"/>
</dbReference>
<proteinExistence type="predicted"/>
<accession>A0A8E2J7W1</accession>
<evidence type="ECO:0000313" key="2">
    <source>
        <dbReference type="Proteomes" id="UP000250266"/>
    </source>
</evidence>
<dbReference type="AlphaFoldDB" id="A0A8E2J7W1"/>